<organism evidence="2 3">
    <name type="scientific">Dactylosporangium fulvum</name>
    <dbReference type="NCBI Taxonomy" id="53359"/>
    <lineage>
        <taxon>Bacteria</taxon>
        <taxon>Bacillati</taxon>
        <taxon>Actinomycetota</taxon>
        <taxon>Actinomycetes</taxon>
        <taxon>Micromonosporales</taxon>
        <taxon>Micromonosporaceae</taxon>
        <taxon>Dactylosporangium</taxon>
    </lineage>
</organism>
<evidence type="ECO:0008006" key="4">
    <source>
        <dbReference type="Google" id="ProtNLM"/>
    </source>
</evidence>
<sequence>MSPINLAFAVGIVLAVVFALLWLRHRRPAARLVRLSGPPDDAAARSGRLARLSRRAARVLAERPVASLIAVVPLGGGIALLVGGPVAAVVTILYAVTAVTTARRIMVRRLVNQVLGDLLETVEAATGDLRAGIVAGVENLTVRASGSPIPAAVRDDAAVQTAVARLEAAQRVSAELGIPLADLLDRVDADVRAGQALRINAAGQASTAQATAMLLMCLPVMGLWVGAVVGTDPIRQLLHTPLGGACAVIGVTLQTAGFFWTVRILAGIGEEAR</sequence>
<reference evidence="2" key="1">
    <citation type="submission" date="2021-04" db="EMBL/GenBank/DDBJ databases">
        <authorList>
            <person name="Hartkoorn R.C."/>
            <person name="Beaudoing E."/>
            <person name="Hot D."/>
        </authorList>
    </citation>
    <scope>NUCLEOTIDE SEQUENCE</scope>
    <source>
        <strain evidence="2">NRRL B-16292</strain>
    </source>
</reference>
<gene>
    <name evidence="2" type="ORF">Dfulv_01195</name>
</gene>
<feature type="transmembrane region" description="Helical" evidence="1">
    <location>
        <begin position="6"/>
        <end position="23"/>
    </location>
</feature>
<reference evidence="2" key="2">
    <citation type="submission" date="2022-09" db="EMBL/GenBank/DDBJ databases">
        <title>Biosynthetic gene clusters of Dactylosporangioum fulvum.</title>
        <authorList>
            <person name="Caradec T."/>
        </authorList>
    </citation>
    <scope>NUCLEOTIDE SEQUENCE</scope>
    <source>
        <strain evidence="2">NRRL B-16292</strain>
    </source>
</reference>
<keyword evidence="1" id="KW-0472">Membrane</keyword>
<dbReference type="Proteomes" id="UP001059617">
    <property type="component" value="Chromosome"/>
</dbReference>
<feature type="transmembrane region" description="Helical" evidence="1">
    <location>
        <begin position="212"/>
        <end position="230"/>
    </location>
</feature>
<keyword evidence="1" id="KW-0812">Transmembrane</keyword>
<feature type="transmembrane region" description="Helical" evidence="1">
    <location>
        <begin position="88"/>
        <end position="106"/>
    </location>
</feature>
<keyword evidence="1" id="KW-1133">Transmembrane helix</keyword>
<dbReference type="RefSeq" id="WP_259860736.1">
    <property type="nucleotide sequence ID" value="NZ_BAAAST010000031.1"/>
</dbReference>
<name>A0ABY5VYV5_9ACTN</name>
<evidence type="ECO:0000256" key="1">
    <source>
        <dbReference type="SAM" id="Phobius"/>
    </source>
</evidence>
<evidence type="ECO:0000313" key="2">
    <source>
        <dbReference type="EMBL" id="UWP82957.1"/>
    </source>
</evidence>
<evidence type="ECO:0000313" key="3">
    <source>
        <dbReference type="Proteomes" id="UP001059617"/>
    </source>
</evidence>
<keyword evidence="3" id="KW-1185">Reference proteome</keyword>
<proteinExistence type="predicted"/>
<dbReference type="EMBL" id="CP073720">
    <property type="protein sequence ID" value="UWP82957.1"/>
    <property type="molecule type" value="Genomic_DNA"/>
</dbReference>
<accession>A0ABY5VYV5</accession>
<feature type="transmembrane region" description="Helical" evidence="1">
    <location>
        <begin position="242"/>
        <end position="266"/>
    </location>
</feature>
<protein>
    <recommendedName>
        <fullName evidence="4">Tight adherence protein B</fullName>
    </recommendedName>
</protein>
<feature type="transmembrane region" description="Helical" evidence="1">
    <location>
        <begin position="64"/>
        <end position="82"/>
    </location>
</feature>